<gene>
    <name evidence="8" type="primary">mreC</name>
    <name evidence="8" type="ORF">HMPREF9498_02533</name>
</gene>
<dbReference type="NCBIfam" id="TIGR00219">
    <property type="entry name" value="mreC"/>
    <property type="match status" value="1"/>
</dbReference>
<evidence type="ECO:0000313" key="9">
    <source>
        <dbReference type="Proteomes" id="UP000004846"/>
    </source>
</evidence>
<dbReference type="HOGENOM" id="CLU_042663_1_1_9"/>
<evidence type="ECO:0000256" key="4">
    <source>
        <dbReference type="ARBA" id="ARBA00032089"/>
    </source>
</evidence>
<evidence type="ECO:0000256" key="1">
    <source>
        <dbReference type="ARBA" id="ARBA00009369"/>
    </source>
</evidence>
<proteinExistence type="inferred from homology"/>
<dbReference type="InterPro" id="IPR007221">
    <property type="entry name" value="MreC"/>
</dbReference>
<evidence type="ECO:0000256" key="2">
    <source>
        <dbReference type="ARBA" id="ARBA00013855"/>
    </source>
</evidence>
<dbReference type="PANTHER" id="PTHR34138">
    <property type="entry name" value="CELL SHAPE-DETERMINING PROTEIN MREC"/>
    <property type="match status" value="1"/>
</dbReference>
<evidence type="ECO:0000256" key="3">
    <source>
        <dbReference type="ARBA" id="ARBA00022960"/>
    </source>
</evidence>
<accession>A0A125W378</accession>
<dbReference type="RefSeq" id="WP_002383273.1">
    <property type="nucleotide sequence ID" value="NZ_GL454481.1"/>
</dbReference>
<evidence type="ECO:0000256" key="5">
    <source>
        <dbReference type="PIRNR" id="PIRNR038471"/>
    </source>
</evidence>
<organism evidence="8 9">
    <name type="scientific">Enterococcus faecalis TX4248</name>
    <dbReference type="NCBI Taxonomy" id="749495"/>
    <lineage>
        <taxon>Bacteria</taxon>
        <taxon>Bacillati</taxon>
        <taxon>Bacillota</taxon>
        <taxon>Bacilli</taxon>
        <taxon>Lactobacillales</taxon>
        <taxon>Enterococcaceae</taxon>
        <taxon>Enterococcus</taxon>
    </lineage>
</organism>
<dbReference type="InterPro" id="IPR055342">
    <property type="entry name" value="MreC_beta-barrel_core"/>
</dbReference>
<dbReference type="AlphaFoldDB" id="A0A125W378"/>
<dbReference type="Gene3D" id="2.40.10.350">
    <property type="entry name" value="Rod shape-determining protein MreC, domain 2"/>
    <property type="match status" value="1"/>
</dbReference>
<dbReference type="EMBL" id="AEBR01000092">
    <property type="protein sequence ID" value="EFM81839.1"/>
    <property type="molecule type" value="Genomic_DNA"/>
</dbReference>
<dbReference type="Gene3D" id="2.40.10.340">
    <property type="entry name" value="Rod shape-determining protein MreC, domain 1"/>
    <property type="match status" value="1"/>
</dbReference>
<feature type="coiled-coil region" evidence="6">
    <location>
        <begin position="72"/>
        <end position="116"/>
    </location>
</feature>
<dbReference type="PIRSF" id="PIRSF038471">
    <property type="entry name" value="MreC"/>
    <property type="match status" value="1"/>
</dbReference>
<dbReference type="PANTHER" id="PTHR34138:SF1">
    <property type="entry name" value="CELL SHAPE-DETERMINING PROTEIN MREC"/>
    <property type="match status" value="1"/>
</dbReference>
<dbReference type="Proteomes" id="UP000004846">
    <property type="component" value="Unassembled WGS sequence"/>
</dbReference>
<keyword evidence="6" id="KW-0175">Coiled coil</keyword>
<dbReference type="GeneID" id="60894952"/>
<dbReference type="GO" id="GO:0008360">
    <property type="term" value="P:regulation of cell shape"/>
    <property type="evidence" value="ECO:0007669"/>
    <property type="project" value="UniProtKB-KW"/>
</dbReference>
<dbReference type="Pfam" id="PF04085">
    <property type="entry name" value="MreC"/>
    <property type="match status" value="1"/>
</dbReference>
<evidence type="ECO:0000259" key="7">
    <source>
        <dbReference type="Pfam" id="PF04085"/>
    </source>
</evidence>
<evidence type="ECO:0000313" key="8">
    <source>
        <dbReference type="EMBL" id="EFM81839.1"/>
    </source>
</evidence>
<comment type="caution">
    <text evidence="8">The sequence shown here is derived from an EMBL/GenBank/DDBJ whole genome shotgun (WGS) entry which is preliminary data.</text>
</comment>
<comment type="function">
    <text evidence="5">Involved in formation and maintenance of cell shape.</text>
</comment>
<feature type="domain" description="Rod shape-determining protein MreC beta-barrel core" evidence="7">
    <location>
        <begin position="126"/>
        <end position="279"/>
    </location>
</feature>
<dbReference type="InterPro" id="IPR042177">
    <property type="entry name" value="Cell/Rod_1"/>
</dbReference>
<dbReference type="InterPro" id="IPR042175">
    <property type="entry name" value="Cell/Rod_MreC_2"/>
</dbReference>
<name>A0A125W378_ENTFL</name>
<sequence>MKKFNPNKNIIITLILVIILVTIISLTAAQRSEKGKTNVVQGGVNNSVSMVDRVISFPARVVENGLSSMGNLINTFKENERLKEKIDSYNELAVQNNNYKREIDSLKQELNLNETLANYEKVTANVITRSPDTWQDLLIIDKGTNDGIEAGMAVMAQKGLVGRVIEVNATTAKVELLTSKNVNSNHFPVRVTSANGESFGLLKNYDNKTNALIVSQLTGDATLKEGDVVQTSGLGGNSPADLAVGTVIKVKPDSFGLDREVYVKPYADVYGISVVTVVKRSAGESE</sequence>
<comment type="similarity">
    <text evidence="1 5">Belongs to the MreC family.</text>
</comment>
<protein>
    <recommendedName>
        <fullName evidence="2 5">Cell shape-determining protein MreC</fullName>
    </recommendedName>
    <alternativeName>
        <fullName evidence="4 5">Cell shape protein MreC</fullName>
    </alternativeName>
</protein>
<dbReference type="GO" id="GO:0005886">
    <property type="term" value="C:plasma membrane"/>
    <property type="evidence" value="ECO:0007669"/>
    <property type="project" value="TreeGrafter"/>
</dbReference>
<keyword evidence="3 5" id="KW-0133">Cell shape</keyword>
<evidence type="ECO:0000256" key="6">
    <source>
        <dbReference type="SAM" id="Coils"/>
    </source>
</evidence>
<reference evidence="8 9" key="1">
    <citation type="submission" date="2010-07" db="EMBL/GenBank/DDBJ databases">
        <authorList>
            <person name="Sid Ahmed O."/>
        </authorList>
    </citation>
    <scope>NUCLEOTIDE SEQUENCE [LARGE SCALE GENOMIC DNA]</scope>
    <source>
        <strain evidence="8 9">TX4248</strain>
    </source>
</reference>